<accession>A0ABU7UXH7</accession>
<organism evidence="2 3">
    <name type="scientific">Aquilutibacter rugosus</name>
    <dbReference type="NCBI Taxonomy" id="3115820"/>
    <lineage>
        <taxon>Bacteria</taxon>
        <taxon>Pseudomonadati</taxon>
        <taxon>Pseudomonadota</taxon>
        <taxon>Gammaproteobacteria</taxon>
        <taxon>Lysobacterales</taxon>
        <taxon>Lysobacteraceae</taxon>
        <taxon>Aquilutibacter</taxon>
    </lineage>
</organism>
<keyword evidence="3" id="KW-1185">Reference proteome</keyword>
<evidence type="ECO:0000259" key="1">
    <source>
        <dbReference type="Pfam" id="PF00535"/>
    </source>
</evidence>
<feature type="domain" description="Glycosyltransferase 2-like" evidence="1">
    <location>
        <begin position="13"/>
        <end position="146"/>
    </location>
</feature>
<dbReference type="CDD" id="cd00761">
    <property type="entry name" value="Glyco_tranf_GTA_type"/>
    <property type="match status" value="1"/>
</dbReference>
<dbReference type="GO" id="GO:0016757">
    <property type="term" value="F:glycosyltransferase activity"/>
    <property type="evidence" value="ECO:0007669"/>
    <property type="project" value="UniProtKB-KW"/>
</dbReference>
<dbReference type="SUPFAM" id="SSF53448">
    <property type="entry name" value="Nucleotide-diphospho-sugar transferases"/>
    <property type="match status" value="1"/>
</dbReference>
<dbReference type="Pfam" id="PF00535">
    <property type="entry name" value="Glycos_transf_2"/>
    <property type="match status" value="1"/>
</dbReference>
<dbReference type="InterPro" id="IPR029044">
    <property type="entry name" value="Nucleotide-diphossugar_trans"/>
</dbReference>
<keyword evidence="2" id="KW-0328">Glycosyltransferase</keyword>
<dbReference type="Gene3D" id="3.90.550.10">
    <property type="entry name" value="Spore Coat Polysaccharide Biosynthesis Protein SpsA, Chain A"/>
    <property type="match status" value="1"/>
</dbReference>
<dbReference type="EMBL" id="JAZHBO010000001">
    <property type="protein sequence ID" value="MEF2155275.1"/>
    <property type="molecule type" value="Genomic_DNA"/>
</dbReference>
<dbReference type="RefSeq" id="WP_331703347.1">
    <property type="nucleotide sequence ID" value="NZ_JAZHBO010000001.1"/>
</dbReference>
<proteinExistence type="predicted"/>
<evidence type="ECO:0000313" key="2">
    <source>
        <dbReference type="EMBL" id="MEF2155275.1"/>
    </source>
</evidence>
<keyword evidence="2" id="KW-0808">Transferase</keyword>
<protein>
    <submittedName>
        <fullName evidence="2">Glycosyltransferase family A protein</fullName>
        <ecNumber evidence="2">2.4.-.-</ecNumber>
    </submittedName>
</protein>
<reference evidence="2 3" key="1">
    <citation type="submission" date="2024-01" db="EMBL/GenBank/DDBJ databases">
        <title>Novel species of the genus Luteimonas isolated from rivers.</title>
        <authorList>
            <person name="Lu H."/>
        </authorList>
    </citation>
    <scope>NUCLEOTIDE SEQUENCE [LARGE SCALE GENOMIC DNA]</scope>
    <source>
        <strain evidence="2 3">FXH3W</strain>
    </source>
</reference>
<sequence>MDKYESESHVDVSVVVTFHNEGVLAHTALTSICQSSLRAIAAGVRVEVILVLDRADSLTVSSVLNHPKMGGGEVLLHVSNGDLALSRHSGIDVARGEFICIVDGDDLISRDYVLRHFLESQKHGENVALHPEIVVSFGMYNAFSWQVDQGGEYFDKPSLLVVNPWISAVFARKTLFESIPQVEINTVKTGFGFEDWCWNCETIAAGIEHRLAWGTVYMYRRKFSGSMNENSRIAKAIVPPNSLFKSSLLDLKRTEQ</sequence>
<dbReference type="InterPro" id="IPR001173">
    <property type="entry name" value="Glyco_trans_2-like"/>
</dbReference>
<gene>
    <name evidence="2" type="ORF">V3390_03385</name>
</gene>
<comment type="caution">
    <text evidence="2">The sequence shown here is derived from an EMBL/GenBank/DDBJ whole genome shotgun (WGS) entry which is preliminary data.</text>
</comment>
<name>A0ABU7UXH7_9GAMM</name>
<dbReference type="EC" id="2.4.-.-" evidence="2"/>
<evidence type="ECO:0000313" key="3">
    <source>
        <dbReference type="Proteomes" id="UP001356170"/>
    </source>
</evidence>
<dbReference type="Proteomes" id="UP001356170">
    <property type="component" value="Unassembled WGS sequence"/>
</dbReference>